<evidence type="ECO:0000256" key="4">
    <source>
        <dbReference type="ARBA" id="ARBA00022737"/>
    </source>
</evidence>
<feature type="domain" description="LysM" evidence="8">
    <location>
        <begin position="104"/>
        <end position="147"/>
    </location>
</feature>
<evidence type="ECO:0000256" key="1">
    <source>
        <dbReference type="ARBA" id="ARBA00007074"/>
    </source>
</evidence>
<keyword evidence="2" id="KW-0645">Protease</keyword>
<keyword evidence="5" id="KW-0378">Hydrolase</keyword>
<evidence type="ECO:0000259" key="8">
    <source>
        <dbReference type="PROSITE" id="PS51782"/>
    </source>
</evidence>
<dbReference type="AlphaFoldDB" id="A0A372LM88"/>
<dbReference type="InterPro" id="IPR051202">
    <property type="entry name" value="Peptidase_C40"/>
</dbReference>
<keyword evidence="6" id="KW-0788">Thiol protease</keyword>
<dbReference type="InterPro" id="IPR000064">
    <property type="entry name" value="NLP_P60_dom"/>
</dbReference>
<proteinExistence type="inferred from homology"/>
<dbReference type="Proteomes" id="UP000264541">
    <property type="component" value="Unassembled WGS sequence"/>
</dbReference>
<dbReference type="InterPro" id="IPR038765">
    <property type="entry name" value="Papain-like_cys_pep_sf"/>
</dbReference>
<dbReference type="SUPFAM" id="SSF54106">
    <property type="entry name" value="LysM domain"/>
    <property type="match status" value="3"/>
</dbReference>
<feature type="domain" description="LysM" evidence="8">
    <location>
        <begin position="181"/>
        <end position="224"/>
    </location>
</feature>
<organism evidence="10 11">
    <name type="scientific">Peribacillus saganii</name>
    <dbReference type="NCBI Taxonomy" id="2303992"/>
    <lineage>
        <taxon>Bacteria</taxon>
        <taxon>Bacillati</taxon>
        <taxon>Bacillota</taxon>
        <taxon>Bacilli</taxon>
        <taxon>Bacillales</taxon>
        <taxon>Bacillaceae</taxon>
        <taxon>Peribacillus</taxon>
    </lineage>
</organism>
<dbReference type="InterPro" id="IPR036779">
    <property type="entry name" value="LysM_dom_sf"/>
</dbReference>
<comment type="similarity">
    <text evidence="1">Belongs to the peptidase C40 family.</text>
</comment>
<gene>
    <name evidence="10" type="ORF">D0469_12470</name>
</gene>
<evidence type="ECO:0000313" key="10">
    <source>
        <dbReference type="EMBL" id="RFU68321.1"/>
    </source>
</evidence>
<dbReference type="Pfam" id="PF00877">
    <property type="entry name" value="NLPC_P60"/>
    <property type="match status" value="1"/>
</dbReference>
<feature type="domain" description="LysM" evidence="8">
    <location>
        <begin position="40"/>
        <end position="83"/>
    </location>
</feature>
<dbReference type="PROSITE" id="PS51935">
    <property type="entry name" value="NLPC_P60"/>
    <property type="match status" value="1"/>
</dbReference>
<dbReference type="SUPFAM" id="SSF54001">
    <property type="entry name" value="Cysteine proteinases"/>
    <property type="match status" value="1"/>
</dbReference>
<dbReference type="SMART" id="SM00257">
    <property type="entry name" value="LysM"/>
    <property type="match status" value="3"/>
</dbReference>
<dbReference type="CDD" id="cd00118">
    <property type="entry name" value="LysM"/>
    <property type="match status" value="3"/>
</dbReference>
<dbReference type="GO" id="GO:0008234">
    <property type="term" value="F:cysteine-type peptidase activity"/>
    <property type="evidence" value="ECO:0007669"/>
    <property type="project" value="UniProtKB-KW"/>
</dbReference>
<evidence type="ECO:0000256" key="6">
    <source>
        <dbReference type="ARBA" id="ARBA00022807"/>
    </source>
</evidence>
<sequence length="369" mass="39754">MLGKIMTKYSKRGNNMNKNVMTVSGALIVSAAIASPAFASTHTVKSGDNLTVIAKLHSTTVEAIKKLNNLTSDAIFVNQVLKISDDKKHAPMPQTITIEKTNSSTYTVVAGDSLINIANKHSITLSELKIWNSLTDSLIYPGQKLTVSMSQNTTTVILPKTKPSKPAAKPVAKPKVKPLSNQHTVKKGDSLWKIANQYGMSVQGLVRLNNLTSESLLVGQSLKISGTATPAEPAANPVPAESSVTGNKEANAVVETAKSLLGVPYLWAGASPSGFDCSGFIYYVYKQAGYEIARVNSATYFDMGKPTSNPKPGDMVFFNPSPDNRFLITHMGFYLGNNQFIHASSSNGIEINSLSTSYYKQRLAGFKRL</sequence>
<evidence type="ECO:0000256" key="7">
    <source>
        <dbReference type="SAM" id="SignalP"/>
    </source>
</evidence>
<keyword evidence="11" id="KW-1185">Reference proteome</keyword>
<evidence type="ECO:0000259" key="9">
    <source>
        <dbReference type="PROSITE" id="PS51935"/>
    </source>
</evidence>
<name>A0A372LM88_9BACI</name>
<dbReference type="EMBL" id="QVTE01000034">
    <property type="protein sequence ID" value="RFU68321.1"/>
    <property type="molecule type" value="Genomic_DNA"/>
</dbReference>
<reference evidence="10 11" key="1">
    <citation type="submission" date="2018-08" db="EMBL/GenBank/DDBJ databases">
        <title>Bacillus chawlae sp. nov., Bacillus glennii sp. nov., and Bacillus saganii sp. nov. Isolated from the Vehicle Assembly Building at Kennedy Space Center where the Viking Spacecraft were Assembled.</title>
        <authorList>
            <person name="Seuylemezian A."/>
            <person name="Vaishampayan P."/>
        </authorList>
    </citation>
    <scope>NUCLEOTIDE SEQUENCE [LARGE SCALE GENOMIC DNA]</scope>
    <source>
        <strain evidence="10 11">V47-23a</strain>
    </source>
</reference>
<protein>
    <submittedName>
        <fullName evidence="10">LysM peptidoglycan-binding domain-containing protein</fullName>
    </submittedName>
</protein>
<dbReference type="InterPro" id="IPR018392">
    <property type="entry name" value="LysM"/>
</dbReference>
<evidence type="ECO:0000313" key="11">
    <source>
        <dbReference type="Proteomes" id="UP000264541"/>
    </source>
</evidence>
<keyword evidence="4" id="KW-0677">Repeat</keyword>
<accession>A0A372LM88</accession>
<evidence type="ECO:0000256" key="3">
    <source>
        <dbReference type="ARBA" id="ARBA00022729"/>
    </source>
</evidence>
<feature type="chain" id="PRO_5017001782" evidence="7">
    <location>
        <begin position="40"/>
        <end position="369"/>
    </location>
</feature>
<comment type="caution">
    <text evidence="10">The sequence shown here is derived from an EMBL/GenBank/DDBJ whole genome shotgun (WGS) entry which is preliminary data.</text>
</comment>
<feature type="signal peptide" evidence="7">
    <location>
        <begin position="1"/>
        <end position="39"/>
    </location>
</feature>
<dbReference type="PANTHER" id="PTHR47053:SF1">
    <property type="entry name" value="MUREIN DD-ENDOPEPTIDASE MEPH-RELATED"/>
    <property type="match status" value="1"/>
</dbReference>
<evidence type="ECO:0000256" key="5">
    <source>
        <dbReference type="ARBA" id="ARBA00022801"/>
    </source>
</evidence>
<dbReference type="Gene3D" id="3.90.1720.10">
    <property type="entry name" value="endopeptidase domain like (from Nostoc punctiforme)"/>
    <property type="match status" value="1"/>
</dbReference>
<dbReference type="Pfam" id="PF01476">
    <property type="entry name" value="LysM"/>
    <property type="match status" value="3"/>
</dbReference>
<dbReference type="PROSITE" id="PS51782">
    <property type="entry name" value="LYSM"/>
    <property type="match status" value="3"/>
</dbReference>
<keyword evidence="3 7" id="KW-0732">Signal</keyword>
<feature type="domain" description="NlpC/P60" evidence="9">
    <location>
        <begin position="247"/>
        <end position="369"/>
    </location>
</feature>
<evidence type="ECO:0000256" key="2">
    <source>
        <dbReference type="ARBA" id="ARBA00022670"/>
    </source>
</evidence>
<dbReference type="PANTHER" id="PTHR47053">
    <property type="entry name" value="MUREIN DD-ENDOPEPTIDASE MEPH-RELATED"/>
    <property type="match status" value="1"/>
</dbReference>
<dbReference type="GO" id="GO:0006508">
    <property type="term" value="P:proteolysis"/>
    <property type="evidence" value="ECO:0007669"/>
    <property type="project" value="UniProtKB-KW"/>
</dbReference>
<dbReference type="Gene3D" id="3.10.350.10">
    <property type="entry name" value="LysM domain"/>
    <property type="match status" value="3"/>
</dbReference>